<sequence length="127" mass="13899">MRQARMPPRTLSSPDNFVEYSDSILALRGLPLTGSGFADKKAEELAAVLDGHPLKGLQSLYVSPAGCHKIIWDFQFNDVAAAIYRVRGFELISLNNRGHISEMDNDFNSIASGLDDGELKCNTTAKV</sequence>
<dbReference type="EMBL" id="NAJQ01001377">
    <property type="protein sequence ID" value="TKA59913.1"/>
    <property type="molecule type" value="Genomic_DNA"/>
</dbReference>
<evidence type="ECO:0000313" key="2">
    <source>
        <dbReference type="EMBL" id="TKA59913.1"/>
    </source>
</evidence>
<evidence type="ECO:0000313" key="3">
    <source>
        <dbReference type="Proteomes" id="UP000309340"/>
    </source>
</evidence>
<evidence type="ECO:0000259" key="1">
    <source>
        <dbReference type="Pfam" id="PF26534"/>
    </source>
</evidence>
<reference evidence="2 3" key="1">
    <citation type="submission" date="2017-03" db="EMBL/GenBank/DDBJ databases">
        <title>Genomes of endolithic fungi from Antarctica.</title>
        <authorList>
            <person name="Coleine C."/>
            <person name="Masonjones S."/>
            <person name="Stajich J.E."/>
        </authorList>
    </citation>
    <scope>NUCLEOTIDE SEQUENCE [LARGE SCALE GENOMIC DNA]</scope>
    <source>
        <strain evidence="2 3">CCFEE 5184</strain>
    </source>
</reference>
<comment type="caution">
    <text evidence="2">The sequence shown here is derived from an EMBL/GenBank/DDBJ whole genome shotgun (WGS) entry which is preliminary data.</text>
</comment>
<gene>
    <name evidence="2" type="ORF">B0A55_11607</name>
</gene>
<organism evidence="2 3">
    <name type="scientific">Friedmanniomyces simplex</name>
    <dbReference type="NCBI Taxonomy" id="329884"/>
    <lineage>
        <taxon>Eukaryota</taxon>
        <taxon>Fungi</taxon>
        <taxon>Dikarya</taxon>
        <taxon>Ascomycota</taxon>
        <taxon>Pezizomycotina</taxon>
        <taxon>Dothideomycetes</taxon>
        <taxon>Dothideomycetidae</taxon>
        <taxon>Mycosphaerellales</taxon>
        <taxon>Teratosphaeriaceae</taxon>
        <taxon>Friedmanniomyces</taxon>
    </lineage>
</organism>
<proteinExistence type="predicted"/>
<dbReference type="AlphaFoldDB" id="A0A4U0WCE0"/>
<dbReference type="Proteomes" id="UP000309340">
    <property type="component" value="Unassembled WGS sequence"/>
</dbReference>
<name>A0A4U0WCE0_9PEZI</name>
<feature type="domain" description="NTF2-like" evidence="1">
    <location>
        <begin position="15"/>
        <end position="117"/>
    </location>
</feature>
<protein>
    <recommendedName>
        <fullName evidence="1">NTF2-like domain-containing protein</fullName>
    </recommendedName>
</protein>
<dbReference type="InterPro" id="IPR058645">
    <property type="entry name" value="NTF2-like_dom_7"/>
</dbReference>
<accession>A0A4U0WCE0</accession>
<keyword evidence="3" id="KW-1185">Reference proteome</keyword>
<dbReference type="Pfam" id="PF26534">
    <property type="entry name" value="NTF2_7"/>
    <property type="match status" value="1"/>
</dbReference>
<dbReference type="OrthoDB" id="5596743at2759"/>